<evidence type="ECO:0000313" key="9">
    <source>
        <dbReference type="Proteomes" id="UP000016856"/>
    </source>
</evidence>
<organism evidence="8 9">
    <name type="scientific">Caldanaerobacter subterraneus subsp. yonseiensis KB-1</name>
    <dbReference type="NCBI Taxonomy" id="1388761"/>
    <lineage>
        <taxon>Bacteria</taxon>
        <taxon>Bacillati</taxon>
        <taxon>Bacillota</taxon>
        <taxon>Clostridia</taxon>
        <taxon>Thermoanaerobacterales</taxon>
        <taxon>Thermoanaerobacteraceae</taxon>
        <taxon>Caldanaerobacter</taxon>
    </lineage>
</organism>
<evidence type="ECO:0000256" key="2">
    <source>
        <dbReference type="ARBA" id="ARBA00022448"/>
    </source>
</evidence>
<evidence type="ECO:0000256" key="5">
    <source>
        <dbReference type="ARBA" id="ARBA00022982"/>
    </source>
</evidence>
<reference evidence="8 9" key="1">
    <citation type="journal article" date="2013" name="Genome Announc.">
        <title>Draft Genome Sequence of an Anaerobic and Extremophilic Bacterium, Caldanaerobacter yonseiensis, Isolated from a Geothermal Hot Stream.</title>
        <authorList>
            <person name="Lee S.J."/>
            <person name="Lee Y.J."/>
            <person name="Park G.S."/>
            <person name="Kim B.C."/>
            <person name="Lee S.J."/>
            <person name="Shin J.H."/>
            <person name="Lee D.W."/>
        </authorList>
    </citation>
    <scope>NUCLEOTIDE SEQUENCE [LARGE SCALE GENOMIC DNA]</scope>
    <source>
        <strain evidence="8 9">KB-1</strain>
    </source>
</reference>
<dbReference type="EMBL" id="AXDC01000009">
    <property type="protein sequence ID" value="ERM92597.1"/>
    <property type="molecule type" value="Genomic_DNA"/>
</dbReference>
<dbReference type="Pfam" id="PF01012">
    <property type="entry name" value="ETF"/>
    <property type="match status" value="1"/>
</dbReference>
<dbReference type="FunFam" id="3.40.50.1220:FF:000001">
    <property type="entry name" value="Electron transfer flavoprotein, alpha subunit"/>
    <property type="match status" value="1"/>
</dbReference>
<dbReference type="SUPFAM" id="SSF52402">
    <property type="entry name" value="Adenine nucleotide alpha hydrolases-like"/>
    <property type="match status" value="1"/>
</dbReference>
<dbReference type="Pfam" id="PF00766">
    <property type="entry name" value="ETF_alpha"/>
    <property type="match status" value="1"/>
</dbReference>
<evidence type="ECO:0000256" key="1">
    <source>
        <dbReference type="ARBA" id="ARBA00005817"/>
    </source>
</evidence>
<sequence>MDTNRVRYGELKKVSFELLARGRILADKLGSSLVSILLGYGIKEKDIDELIKRGADKVYVVEDPRLENFIVEVYSRVILHLLDEYSPDIFIAAATTIGKTLMPYVAVKRKTGLTADCTFLDIEEGTGLLLQTRPAIGGNILATIKTPFTKPQMATVRPHSIKPAPYDEGRKGEVVYKKFNDEVFSASTKFLRFVKNESEQINLQEAKVIVSGGRGLGRAENFKLVEDLAKILGGAVGATRDVVDRGWKPYPHQVGLSGKTVSPELYIAVGISGAIQHIAGMQSSENIIAINKDPDAPIFKIADLGIVGDLHQVVPLLIEKIKEYKKEAR</sequence>
<name>U5CX41_CALSX</name>
<dbReference type="InterPro" id="IPR014729">
    <property type="entry name" value="Rossmann-like_a/b/a_fold"/>
</dbReference>
<dbReference type="InterPro" id="IPR029035">
    <property type="entry name" value="DHS-like_NAD/FAD-binding_dom"/>
</dbReference>
<evidence type="ECO:0000256" key="4">
    <source>
        <dbReference type="ARBA" id="ARBA00022827"/>
    </source>
</evidence>
<evidence type="ECO:0000259" key="7">
    <source>
        <dbReference type="SMART" id="SM00893"/>
    </source>
</evidence>
<dbReference type="SMART" id="SM00893">
    <property type="entry name" value="ETF"/>
    <property type="match status" value="1"/>
</dbReference>
<feature type="binding site" evidence="6">
    <location>
        <position position="291"/>
    </location>
    <ligand>
        <name>FAD</name>
        <dbReference type="ChEBI" id="CHEBI:57692"/>
    </ligand>
</feature>
<gene>
    <name evidence="8" type="ORF">O163_04245</name>
</gene>
<dbReference type="PANTHER" id="PTHR43153">
    <property type="entry name" value="ELECTRON TRANSFER FLAVOPROTEIN ALPHA"/>
    <property type="match status" value="1"/>
</dbReference>
<dbReference type="InterPro" id="IPR033947">
    <property type="entry name" value="ETF_alpha_N"/>
</dbReference>
<evidence type="ECO:0000256" key="6">
    <source>
        <dbReference type="PIRSR" id="PIRSR000089-1"/>
    </source>
</evidence>
<keyword evidence="3" id="KW-0285">Flavoprotein</keyword>
<feature type="binding site" evidence="6">
    <location>
        <position position="214"/>
    </location>
    <ligand>
        <name>FAD</name>
        <dbReference type="ChEBI" id="CHEBI:57692"/>
    </ligand>
</feature>
<dbReference type="GO" id="GO:0033539">
    <property type="term" value="P:fatty acid beta-oxidation using acyl-CoA dehydrogenase"/>
    <property type="evidence" value="ECO:0007669"/>
    <property type="project" value="TreeGrafter"/>
</dbReference>
<dbReference type="CDD" id="cd01715">
    <property type="entry name" value="ETF_alpha"/>
    <property type="match status" value="1"/>
</dbReference>
<proteinExistence type="inferred from homology"/>
<evidence type="ECO:0000256" key="3">
    <source>
        <dbReference type="ARBA" id="ARBA00022630"/>
    </source>
</evidence>
<accession>U5CX41</accession>
<dbReference type="Gene3D" id="3.40.50.620">
    <property type="entry name" value="HUPs"/>
    <property type="match status" value="1"/>
</dbReference>
<dbReference type="InterPro" id="IPR018206">
    <property type="entry name" value="ETF_asu_C_CS"/>
</dbReference>
<feature type="binding site" evidence="6">
    <location>
        <begin position="253"/>
        <end position="257"/>
    </location>
    <ligand>
        <name>FAD</name>
        <dbReference type="ChEBI" id="CHEBI:57692"/>
    </ligand>
</feature>
<evidence type="ECO:0000313" key="8">
    <source>
        <dbReference type="EMBL" id="ERM92597.1"/>
    </source>
</evidence>
<dbReference type="GO" id="GO:0009055">
    <property type="term" value="F:electron transfer activity"/>
    <property type="evidence" value="ECO:0007669"/>
    <property type="project" value="InterPro"/>
</dbReference>
<feature type="binding site" evidence="6">
    <location>
        <begin position="239"/>
        <end position="240"/>
    </location>
    <ligand>
        <name>FAD</name>
        <dbReference type="ChEBI" id="CHEBI:57692"/>
    </ligand>
</feature>
<dbReference type="PATRIC" id="fig|1388761.3.peg.846"/>
<keyword evidence="2" id="KW-0813">Transport</keyword>
<comment type="cofactor">
    <cofactor evidence="6">
        <name>FAD</name>
        <dbReference type="ChEBI" id="CHEBI:57692"/>
    </cofactor>
    <text evidence="6">Binds 1 FAD per dimer.</text>
</comment>
<dbReference type="PIRSF" id="PIRSF000089">
    <property type="entry name" value="Electra_flavoP_a"/>
    <property type="match status" value="1"/>
</dbReference>
<dbReference type="AlphaFoldDB" id="U5CX41"/>
<feature type="domain" description="Electron transfer flavoprotein alpha/beta-subunit N-terminal" evidence="7">
    <location>
        <begin position="2"/>
        <end position="183"/>
    </location>
</feature>
<feature type="binding site" evidence="6">
    <location>
        <begin position="270"/>
        <end position="277"/>
    </location>
    <ligand>
        <name>FAD</name>
        <dbReference type="ChEBI" id="CHEBI:57692"/>
    </ligand>
</feature>
<dbReference type="InterPro" id="IPR014731">
    <property type="entry name" value="ETF_asu_C"/>
</dbReference>
<keyword evidence="4 6" id="KW-0274">FAD</keyword>
<dbReference type="InterPro" id="IPR001308">
    <property type="entry name" value="ETF_a/FixB"/>
</dbReference>
<dbReference type="GO" id="GO:0050660">
    <property type="term" value="F:flavin adenine dinucleotide binding"/>
    <property type="evidence" value="ECO:0007669"/>
    <property type="project" value="InterPro"/>
</dbReference>
<comment type="caution">
    <text evidence="8">The sequence shown here is derived from an EMBL/GenBank/DDBJ whole genome shotgun (WGS) entry which is preliminary data.</text>
</comment>
<protein>
    <submittedName>
        <fullName evidence="8">Electron transfer flavoprotein subunit alpha</fullName>
    </submittedName>
</protein>
<dbReference type="InterPro" id="IPR014730">
    <property type="entry name" value="ETF_a/b_N"/>
</dbReference>
<dbReference type="Proteomes" id="UP000016856">
    <property type="component" value="Unassembled WGS sequence"/>
</dbReference>
<dbReference type="PROSITE" id="PS00696">
    <property type="entry name" value="ETF_ALPHA"/>
    <property type="match status" value="1"/>
</dbReference>
<dbReference type="PANTHER" id="PTHR43153:SF1">
    <property type="entry name" value="ELECTRON TRANSFER FLAVOPROTEIN SUBUNIT ALPHA, MITOCHONDRIAL"/>
    <property type="match status" value="1"/>
</dbReference>
<dbReference type="SUPFAM" id="SSF52467">
    <property type="entry name" value="DHS-like NAD/FAD-binding domain"/>
    <property type="match status" value="1"/>
</dbReference>
<keyword evidence="5" id="KW-0249">Electron transport</keyword>
<dbReference type="Gene3D" id="3.40.50.1220">
    <property type="entry name" value="TPP-binding domain"/>
    <property type="match status" value="1"/>
</dbReference>
<comment type="similarity">
    <text evidence="1">Belongs to the ETF alpha-subunit/FixB family.</text>
</comment>